<keyword evidence="4" id="KW-0645">Protease</keyword>
<evidence type="ECO:0000256" key="6">
    <source>
        <dbReference type="ARBA" id="ARBA00022723"/>
    </source>
</evidence>
<evidence type="ECO:0000256" key="9">
    <source>
        <dbReference type="ARBA" id="ARBA00022989"/>
    </source>
</evidence>
<evidence type="ECO:0000256" key="10">
    <source>
        <dbReference type="ARBA" id="ARBA00023049"/>
    </source>
</evidence>
<dbReference type="CDD" id="cd07328">
    <property type="entry name" value="M48_Ste24p_like"/>
    <property type="match status" value="1"/>
</dbReference>
<reference evidence="14" key="1">
    <citation type="submission" date="2022-09" db="EMBL/GenBank/DDBJ databases">
        <title>Complete genome sequence of Pseudomonas promysalinigenes strain RL-WG26, a newly isolated PGPR with the potential for plant salinity stress alleviation.</title>
        <authorList>
            <person name="Ren L."/>
            <person name="Wang G."/>
            <person name="Hu H."/>
        </authorList>
    </citation>
    <scope>NUCLEOTIDE SEQUENCE</scope>
    <source>
        <strain evidence="14">RL-WG26</strain>
    </source>
</reference>
<evidence type="ECO:0000313" key="15">
    <source>
        <dbReference type="Proteomes" id="UP001064504"/>
    </source>
</evidence>
<comment type="cofactor">
    <cofactor evidence="1">
        <name>Zn(2+)</name>
        <dbReference type="ChEBI" id="CHEBI:29105"/>
    </cofactor>
</comment>
<keyword evidence="3" id="KW-1003">Cell membrane</keyword>
<keyword evidence="10" id="KW-0482">Metalloprotease</keyword>
<keyword evidence="9 12" id="KW-1133">Transmembrane helix</keyword>
<keyword evidence="7" id="KW-0378">Hydrolase</keyword>
<accession>A0ABY6ANG8</accession>
<dbReference type="Proteomes" id="UP001064504">
    <property type="component" value="Chromosome"/>
</dbReference>
<evidence type="ECO:0000256" key="1">
    <source>
        <dbReference type="ARBA" id="ARBA00001947"/>
    </source>
</evidence>
<evidence type="ECO:0000256" key="4">
    <source>
        <dbReference type="ARBA" id="ARBA00022670"/>
    </source>
</evidence>
<evidence type="ECO:0000256" key="11">
    <source>
        <dbReference type="ARBA" id="ARBA00023136"/>
    </source>
</evidence>
<keyword evidence="8" id="KW-0862">Zinc</keyword>
<evidence type="ECO:0000259" key="13">
    <source>
        <dbReference type="Pfam" id="PF01435"/>
    </source>
</evidence>
<dbReference type="InterPro" id="IPR001915">
    <property type="entry name" value="Peptidase_M48"/>
</dbReference>
<evidence type="ECO:0000256" key="8">
    <source>
        <dbReference type="ARBA" id="ARBA00022833"/>
    </source>
</evidence>
<sequence length="482" mass="53946">MKRLGRCLAMLLLPVALLLWSSVQHWRAETAQEQARITRQWLAEPSDALLQALPWAARKQLARRIDTRQVLERQLSELDKDRNWLRTRQWMASLSGLMALGALMAGICAWLRLRADAWRALRSAQYLRQRMTANWRVLGRWLSAYMGLLAASLAVSLLYEISAGVSNAAQGGLAVLFVVLPLAAVLIVCLNIFWRLRQKWPGMGQGNASFLGQELQRQQAGALWQWIEELAGRLQAPVPDHIVVGIDQGFFVTSMPIVLQPGQSVLNGRILYLPLPYLSVLSQQEAAAIIGHELGHLRSRDTELASQTNVRFSMMCAQFSTIVDTRRAMRWVAQPVEWMAGQFLHRFQLAVHHWGRAQELLADRAGAQMHGAHLFVQALLRAIALGRVVDAFLLEQGGAGLAVALDRHLQHVALHLDEAVLELSMAHPFDTHPPIAARLDNLNVLLDAPLLQAALRQPSGGDRQWFNLLCQAPANEGWRDFT</sequence>
<feature type="transmembrane region" description="Helical" evidence="12">
    <location>
        <begin position="90"/>
        <end position="113"/>
    </location>
</feature>
<keyword evidence="11 12" id="KW-0472">Membrane</keyword>
<name>A0ABY6ANG8_9PSED</name>
<feature type="transmembrane region" description="Helical" evidence="12">
    <location>
        <begin position="171"/>
        <end position="194"/>
    </location>
</feature>
<proteinExistence type="predicted"/>
<dbReference type="RefSeq" id="WP_261744033.1">
    <property type="nucleotide sequence ID" value="NZ_CP104557.1"/>
</dbReference>
<dbReference type="PANTHER" id="PTHR43221">
    <property type="entry name" value="PROTEASE HTPX"/>
    <property type="match status" value="1"/>
</dbReference>
<keyword evidence="5 12" id="KW-0812">Transmembrane</keyword>
<dbReference type="Gene3D" id="3.30.2010.10">
    <property type="entry name" value="Metalloproteases ('zincins'), catalytic domain"/>
    <property type="match status" value="1"/>
</dbReference>
<evidence type="ECO:0000313" key="14">
    <source>
        <dbReference type="EMBL" id="UXH39085.1"/>
    </source>
</evidence>
<organism evidence="14 15">
    <name type="scientific">Pseudomonas promysalinigenes</name>
    <dbReference type="NCBI Taxonomy" id="485898"/>
    <lineage>
        <taxon>Bacteria</taxon>
        <taxon>Pseudomonadati</taxon>
        <taxon>Pseudomonadota</taxon>
        <taxon>Gammaproteobacteria</taxon>
        <taxon>Pseudomonadales</taxon>
        <taxon>Pseudomonadaceae</taxon>
        <taxon>Pseudomonas</taxon>
    </lineage>
</organism>
<comment type="subcellular location">
    <subcellularLocation>
        <location evidence="2">Cell membrane</location>
        <topology evidence="2">Multi-pass membrane protein</topology>
    </subcellularLocation>
</comment>
<evidence type="ECO:0000256" key="7">
    <source>
        <dbReference type="ARBA" id="ARBA00022801"/>
    </source>
</evidence>
<feature type="transmembrane region" description="Helical" evidence="12">
    <location>
        <begin position="137"/>
        <end position="159"/>
    </location>
</feature>
<evidence type="ECO:0000256" key="3">
    <source>
        <dbReference type="ARBA" id="ARBA00022475"/>
    </source>
</evidence>
<dbReference type="PANTHER" id="PTHR43221:SF1">
    <property type="entry name" value="PROTEASE HTPX"/>
    <property type="match status" value="1"/>
</dbReference>
<keyword evidence="6" id="KW-0479">Metal-binding</keyword>
<feature type="domain" description="Peptidase M48" evidence="13">
    <location>
        <begin position="278"/>
        <end position="443"/>
    </location>
</feature>
<dbReference type="EMBL" id="CP104557">
    <property type="protein sequence ID" value="UXH39085.1"/>
    <property type="molecule type" value="Genomic_DNA"/>
</dbReference>
<evidence type="ECO:0000256" key="12">
    <source>
        <dbReference type="SAM" id="Phobius"/>
    </source>
</evidence>
<evidence type="ECO:0000256" key="2">
    <source>
        <dbReference type="ARBA" id="ARBA00004651"/>
    </source>
</evidence>
<dbReference type="InterPro" id="IPR050083">
    <property type="entry name" value="HtpX_protease"/>
</dbReference>
<gene>
    <name evidence="14" type="ORF">N5C08_19275</name>
</gene>
<protein>
    <submittedName>
        <fullName evidence="14">M48 family metallopeptidase</fullName>
    </submittedName>
</protein>
<dbReference type="Pfam" id="PF01435">
    <property type="entry name" value="Peptidase_M48"/>
    <property type="match status" value="1"/>
</dbReference>
<evidence type="ECO:0000256" key="5">
    <source>
        <dbReference type="ARBA" id="ARBA00022692"/>
    </source>
</evidence>
<keyword evidence="15" id="KW-1185">Reference proteome</keyword>